<dbReference type="EMBL" id="BAABQM010000001">
    <property type="protein sequence ID" value="GAA5414304.1"/>
    <property type="molecule type" value="Genomic_DNA"/>
</dbReference>
<sequence length="471" mass="54361">MSPKQKNFNAQNMPDTECINRMHKKLKDAQECKSLMKRLVSLHAIDTEYQYLIDNLSDIEIAKNLNVILDKYLESNSVDKTSLGFKLLYNALAEKANFLNKGTKVNRLYQLYEIKTRPVTQENTVHSIDVEPTNKSSTCKLKKPVVNKEIVRQAKEHPSLIWRDLNSGCSTCDEWFKEAQAIHQLSPKATLMLFRSILEKVIRDFCFYLREHEVLPKSELNINNTFLLNLCKHIFDETFSLEVYSLWAELSSYTHVIHPVLKKNDEETTKLVLGYRDTLWEIVDVVSSHKNSMLLKILIEKNKELMAMKNTVQELSEQVQTLQAQIKTACHNNPAKDCQCTCHEETEHLNVQTICTNPILSLTNKEDINDDSITLEAEVAEQSDAQESCQDDFLSEMTNEVLSNLEETVEPTVQLTESQVQKEDSKKLSKLDQFFLKIENNNHIKETTTPPRNVAIQLKNKINRENNAKKR</sequence>
<comment type="caution">
    <text evidence="2">The sequence shown here is derived from an EMBL/GenBank/DDBJ whole genome shotgun (WGS) entry which is preliminary data.</text>
</comment>
<keyword evidence="3" id="KW-1185">Reference proteome</keyword>
<accession>A0ABP9U690</accession>
<name>A0ABP9U690_9BACT</name>
<organism evidence="2 3">
    <name type="scientific">Ureaplasma ceti</name>
    <dbReference type="NCBI Taxonomy" id="3119530"/>
    <lineage>
        <taxon>Bacteria</taxon>
        <taxon>Bacillati</taxon>
        <taxon>Mycoplasmatota</taxon>
        <taxon>Mycoplasmoidales</taxon>
        <taxon>Mycoplasmoidaceae</taxon>
        <taxon>Ureaplasma</taxon>
    </lineage>
</organism>
<keyword evidence="1" id="KW-0175">Coiled coil</keyword>
<evidence type="ECO:0000313" key="3">
    <source>
        <dbReference type="Proteomes" id="UP001449582"/>
    </source>
</evidence>
<reference evidence="2" key="1">
    <citation type="submission" date="2024-02" db="EMBL/GenBank/DDBJ databases">
        <title>Draft genome sequence of new strains in genus Ureaplasma.</title>
        <authorList>
            <person name="Nakajima Y."/>
            <person name="Segawa T."/>
        </authorList>
    </citation>
    <scope>NUCLEOTIDE SEQUENCE [LARGE SCALE GENOMIC DNA]</scope>
    <source>
        <strain evidence="2">OM1</strain>
    </source>
</reference>
<protein>
    <submittedName>
        <fullName evidence="2">Uncharacterized protein</fullName>
    </submittedName>
</protein>
<feature type="coiled-coil region" evidence="1">
    <location>
        <begin position="298"/>
        <end position="332"/>
    </location>
</feature>
<proteinExistence type="predicted"/>
<evidence type="ECO:0000313" key="2">
    <source>
        <dbReference type="EMBL" id="GAA5414304.1"/>
    </source>
</evidence>
<dbReference type="Proteomes" id="UP001449582">
    <property type="component" value="Unassembled WGS sequence"/>
</dbReference>
<evidence type="ECO:0000256" key="1">
    <source>
        <dbReference type="SAM" id="Coils"/>
    </source>
</evidence>
<dbReference type="RefSeq" id="WP_353289470.1">
    <property type="nucleotide sequence ID" value="NZ_BAABQM010000001.1"/>
</dbReference>
<gene>
    <name evidence="2" type="ORF">UREOM_0150</name>
</gene>